<dbReference type="InterPro" id="IPR006068">
    <property type="entry name" value="ATPase_P-typ_cation-transptr_C"/>
</dbReference>
<keyword evidence="5" id="KW-0479">Metal-binding</keyword>
<dbReference type="PRINTS" id="PR00120">
    <property type="entry name" value="HATPASE"/>
</dbReference>
<evidence type="ECO:0000256" key="5">
    <source>
        <dbReference type="ARBA" id="ARBA00022723"/>
    </source>
</evidence>
<feature type="transmembrane region" description="Helical" evidence="12">
    <location>
        <begin position="97"/>
        <end position="113"/>
    </location>
</feature>
<keyword evidence="10 12" id="KW-1133">Transmembrane helix</keyword>
<dbReference type="GO" id="GO:0036376">
    <property type="term" value="P:sodium ion export across plasma membrane"/>
    <property type="evidence" value="ECO:0007669"/>
    <property type="project" value="TreeGrafter"/>
</dbReference>
<evidence type="ECO:0000313" key="16">
    <source>
        <dbReference type="Proteomes" id="UP000220639"/>
    </source>
</evidence>
<dbReference type="GO" id="GO:1990573">
    <property type="term" value="P:potassium ion import across plasma membrane"/>
    <property type="evidence" value="ECO:0007669"/>
    <property type="project" value="TreeGrafter"/>
</dbReference>
<evidence type="ECO:0000256" key="12">
    <source>
        <dbReference type="SAM" id="Phobius"/>
    </source>
</evidence>
<dbReference type="RefSeq" id="WP_049088992.1">
    <property type="nucleotide sequence ID" value="NZ_CABGKM010000010.1"/>
</dbReference>
<dbReference type="SFLD" id="SFLDF00027">
    <property type="entry name" value="p-type_atpase"/>
    <property type="match status" value="1"/>
</dbReference>
<dbReference type="GO" id="GO:0006883">
    <property type="term" value="P:intracellular sodium ion homeostasis"/>
    <property type="evidence" value="ECO:0007669"/>
    <property type="project" value="TreeGrafter"/>
</dbReference>
<keyword evidence="11 12" id="KW-0472">Membrane</keyword>
<dbReference type="SUPFAM" id="SSF81665">
    <property type="entry name" value="Calcium ATPase, transmembrane domain M"/>
    <property type="match status" value="1"/>
</dbReference>
<dbReference type="Gene3D" id="1.20.1110.10">
    <property type="entry name" value="Calcium-transporting ATPase, transmembrane domain"/>
    <property type="match status" value="1"/>
</dbReference>
<dbReference type="CDD" id="cd02080">
    <property type="entry name" value="P-type_ATPase_cation"/>
    <property type="match status" value="1"/>
</dbReference>
<dbReference type="Pfam" id="PF00690">
    <property type="entry name" value="Cation_ATPase_N"/>
    <property type="match status" value="1"/>
</dbReference>
<reference evidence="16" key="1">
    <citation type="submission" date="2017-08" db="EMBL/GenBank/DDBJ databases">
        <authorList>
            <person name="Brisse S."/>
        </authorList>
    </citation>
    <scope>NUCLEOTIDE SEQUENCE [LARGE SCALE GENOMIC DNA]</scope>
    <source>
        <strain evidence="16">06D021</strain>
    </source>
</reference>
<evidence type="ECO:0000256" key="3">
    <source>
        <dbReference type="ARBA" id="ARBA00022553"/>
    </source>
</evidence>
<dbReference type="InterPro" id="IPR050510">
    <property type="entry name" value="Cation_transp_ATPase_P-type"/>
</dbReference>
<dbReference type="EMBL" id="FZTC01000015">
    <property type="protein sequence ID" value="SNU34390.1"/>
    <property type="molecule type" value="Genomic_DNA"/>
</dbReference>
<dbReference type="InterPro" id="IPR018303">
    <property type="entry name" value="ATPase_P-typ_P_site"/>
</dbReference>
<dbReference type="SUPFAM" id="SSF81653">
    <property type="entry name" value="Calcium ATPase, transduction domain A"/>
    <property type="match status" value="1"/>
</dbReference>
<proteinExistence type="inferred from homology"/>
<dbReference type="Pfam" id="PF00689">
    <property type="entry name" value="Cation_ATPase_C"/>
    <property type="match status" value="1"/>
</dbReference>
<dbReference type="InterPro" id="IPR023299">
    <property type="entry name" value="ATPase_P-typ_cyto_dom_N"/>
</dbReference>
<evidence type="ECO:0000313" key="17">
    <source>
        <dbReference type="Proteomes" id="UP000557483"/>
    </source>
</evidence>
<evidence type="ECO:0000256" key="8">
    <source>
        <dbReference type="ARBA" id="ARBA00022842"/>
    </source>
</evidence>
<keyword evidence="15" id="KW-0378">Hydrolase</keyword>
<dbReference type="SFLD" id="SFLDG00002">
    <property type="entry name" value="C1.7:_P-type_atpase_like"/>
    <property type="match status" value="1"/>
</dbReference>
<feature type="transmembrane region" description="Helical" evidence="12">
    <location>
        <begin position="704"/>
        <end position="728"/>
    </location>
</feature>
<keyword evidence="3" id="KW-0597">Phosphoprotein</keyword>
<sequence>MTKTIKTNNTTPSGDVAPRRAYQQTVDAVLAQTKSHASGLSAAEAAERLKTFGPNALPEKKGKPAWLRFLAHFNDVLIFVLLAAAALTAVMGHWVDTLVILGVTVINALIGHIQESNAEKSLQGIRNMLSSDARVQRGGKHETIPTRDLVPGDIVILRAGDRVPADMRLIESHNLRVEEAILTGESTVVDKTTDALEGELPLGDRTNMLFSGTTISAGGGVGVVTATGQETELGHINQMMAGIEKHRTPLLVQMDKLGKAIFVIILAMMAALFVFSLALRDIPLGELLLSLISLAVAAVPEGLPAIISIILSLGVQAMARQRAIIRKLPTVETLGAMTVVCSDKTGTLTMNEMTVKAIITADCCYRVEGDSYEPQGNICLEGSNEPVQIKAGSVLETYLRTIDLCNDSQMIQDERGLWGITGGPTEGALKVLAAKARLAPVDARLVAKIPFDSQYKYMATHQKMGDVEQVLITGAPDVIFALCRQQLSKQGAVPFEPQYWEEEMARFARQGLRMVAAAYKPANVGSTTLTHDDLREGLVFLGIAGMMDPPRPEAIDAIHACQNAGIRVKMITGDHPQTAMSIGQMLGITNSSQAMTGYQLEHMDDAELAKAAVEYDIFARTSPEHKLRLVKALQGNGEVVGMTGDGVNDAPALRQADVGIAMGIKGTEVTKEAADMVLTDDNFATIASSVKEGRRVYDNLKKTILFIMPTNLAQGLLIIIALLAGNIIPLTPVLILWMNMATSATLSFGLAFEAAERNAMNRPPRKTGQHVMDAFAVWRVAFVGTMIAVAAFILEAWLAPRGHSPEFIRTVLLQMLVTAQWVYMINCRSSDSFSLNMGLLRNKGIWLVSGVLLLMQLVIIYVPVMQTMFGTEGLPPRYWFITLVIGIAMFLVVEVEKRLTRRFRKTA</sequence>
<dbReference type="EMBL" id="JABXRN010000001">
    <property type="protein sequence ID" value="MBA8122670.1"/>
    <property type="molecule type" value="Genomic_DNA"/>
</dbReference>
<feature type="transmembrane region" description="Helical" evidence="12">
    <location>
        <begin position="260"/>
        <end position="279"/>
    </location>
</feature>
<keyword evidence="9" id="KW-1278">Translocase</keyword>
<dbReference type="GO" id="GO:0030007">
    <property type="term" value="P:intracellular potassium ion homeostasis"/>
    <property type="evidence" value="ECO:0007669"/>
    <property type="project" value="TreeGrafter"/>
</dbReference>
<dbReference type="Pfam" id="PF13246">
    <property type="entry name" value="Cation_ATPase"/>
    <property type="match status" value="1"/>
</dbReference>
<feature type="transmembrane region" description="Helical" evidence="12">
    <location>
        <begin position="69"/>
        <end position="91"/>
    </location>
</feature>
<dbReference type="SUPFAM" id="SSF56784">
    <property type="entry name" value="HAD-like"/>
    <property type="match status" value="1"/>
</dbReference>
<feature type="transmembrane region" description="Helical" evidence="12">
    <location>
        <begin position="845"/>
        <end position="864"/>
    </location>
</feature>
<dbReference type="Proteomes" id="UP000557483">
    <property type="component" value="Unassembled WGS sequence"/>
</dbReference>
<dbReference type="SUPFAM" id="SSF81660">
    <property type="entry name" value="Metal cation-transporting ATPase, ATP-binding domain N"/>
    <property type="match status" value="1"/>
</dbReference>
<keyword evidence="7" id="KW-0067">ATP-binding</keyword>
<dbReference type="PROSITE" id="PS00154">
    <property type="entry name" value="ATPASE_E1_E2"/>
    <property type="match status" value="1"/>
</dbReference>
<dbReference type="InterPro" id="IPR059000">
    <property type="entry name" value="ATPase_P-type_domA"/>
</dbReference>
<feature type="domain" description="Cation-transporting P-type ATPase N-terminal" evidence="13">
    <location>
        <begin position="20"/>
        <end position="93"/>
    </location>
</feature>
<dbReference type="InterPro" id="IPR008250">
    <property type="entry name" value="ATPase_P-typ_transduc_dom_A_sf"/>
</dbReference>
<dbReference type="FunFam" id="3.40.50.1000:FF:000001">
    <property type="entry name" value="Phospholipid-transporting ATPase IC"/>
    <property type="match status" value="1"/>
</dbReference>
<keyword evidence="4 12" id="KW-0812">Transmembrane</keyword>
<evidence type="ECO:0000259" key="13">
    <source>
        <dbReference type="SMART" id="SM00831"/>
    </source>
</evidence>
<dbReference type="Gene3D" id="3.40.50.1000">
    <property type="entry name" value="HAD superfamily/HAD-like"/>
    <property type="match status" value="1"/>
</dbReference>
<feature type="transmembrane region" description="Helical" evidence="12">
    <location>
        <begin position="291"/>
        <end position="319"/>
    </location>
</feature>
<evidence type="ECO:0000313" key="14">
    <source>
        <dbReference type="EMBL" id="MBA8122670.1"/>
    </source>
</evidence>
<dbReference type="InterPro" id="IPR036412">
    <property type="entry name" value="HAD-like_sf"/>
</dbReference>
<comment type="subcellular location">
    <subcellularLocation>
        <location evidence="1">Endomembrane system</location>
        <topology evidence="1">Multi-pass membrane protein</topology>
    </subcellularLocation>
</comment>
<evidence type="ECO:0000313" key="15">
    <source>
        <dbReference type="EMBL" id="SNU34390.1"/>
    </source>
</evidence>
<dbReference type="InterPro" id="IPR004014">
    <property type="entry name" value="ATPase_P-typ_cation-transptr_N"/>
</dbReference>
<dbReference type="FunFam" id="2.70.150.10:FF:000160">
    <property type="entry name" value="Sarcoplasmic/endoplasmic reticulum calcium ATPase 1"/>
    <property type="match status" value="1"/>
</dbReference>
<dbReference type="InterPro" id="IPR044492">
    <property type="entry name" value="P_typ_ATPase_HD_dom"/>
</dbReference>
<dbReference type="PRINTS" id="PR00119">
    <property type="entry name" value="CATATPASE"/>
</dbReference>
<reference evidence="14 17" key="3">
    <citation type="submission" date="2020-06" db="EMBL/GenBank/DDBJ databases">
        <title>REHAB project genomes.</title>
        <authorList>
            <person name="Shaw L.P."/>
        </authorList>
    </citation>
    <scope>NUCLEOTIDE SEQUENCE [LARGE SCALE GENOMIC DNA]</scope>
    <source>
        <strain evidence="14 17">RHBSTW-00092</strain>
    </source>
</reference>
<evidence type="ECO:0000256" key="6">
    <source>
        <dbReference type="ARBA" id="ARBA00022741"/>
    </source>
</evidence>
<dbReference type="GO" id="GO:0005524">
    <property type="term" value="F:ATP binding"/>
    <property type="evidence" value="ECO:0007669"/>
    <property type="project" value="UniProtKB-KW"/>
</dbReference>
<dbReference type="InterPro" id="IPR023214">
    <property type="entry name" value="HAD_sf"/>
</dbReference>
<dbReference type="PANTHER" id="PTHR43294">
    <property type="entry name" value="SODIUM/POTASSIUM-TRANSPORTING ATPASE SUBUNIT ALPHA"/>
    <property type="match status" value="1"/>
</dbReference>
<organism evidence="15 16">
    <name type="scientific">Klebsiella grimontii</name>
    <dbReference type="NCBI Taxonomy" id="2058152"/>
    <lineage>
        <taxon>Bacteria</taxon>
        <taxon>Pseudomonadati</taxon>
        <taxon>Pseudomonadota</taxon>
        <taxon>Gammaproteobacteria</taxon>
        <taxon>Enterobacterales</taxon>
        <taxon>Enterobacteriaceae</taxon>
        <taxon>Klebsiella/Raoultella group</taxon>
        <taxon>Klebsiella</taxon>
    </lineage>
</organism>
<feature type="transmembrane region" description="Helical" evidence="12">
    <location>
        <begin position="876"/>
        <end position="895"/>
    </location>
</feature>
<evidence type="ECO:0000256" key="10">
    <source>
        <dbReference type="ARBA" id="ARBA00022989"/>
    </source>
</evidence>
<evidence type="ECO:0000256" key="2">
    <source>
        <dbReference type="ARBA" id="ARBA00005675"/>
    </source>
</evidence>
<dbReference type="InterPro" id="IPR023298">
    <property type="entry name" value="ATPase_P-typ_TM_dom_sf"/>
</dbReference>
<dbReference type="GO" id="GO:0012505">
    <property type="term" value="C:endomembrane system"/>
    <property type="evidence" value="ECO:0007669"/>
    <property type="project" value="UniProtKB-SubCell"/>
</dbReference>
<name>A0A285B0E6_9ENTR</name>
<dbReference type="GO" id="GO:1902600">
    <property type="term" value="P:proton transmembrane transport"/>
    <property type="evidence" value="ECO:0007669"/>
    <property type="project" value="TreeGrafter"/>
</dbReference>
<dbReference type="PANTHER" id="PTHR43294:SF20">
    <property type="entry name" value="P-TYPE ATPASE"/>
    <property type="match status" value="1"/>
</dbReference>
<feature type="transmembrane region" description="Helical" evidence="12">
    <location>
        <begin position="776"/>
        <end position="794"/>
    </location>
</feature>
<dbReference type="GO" id="GO:0046872">
    <property type="term" value="F:metal ion binding"/>
    <property type="evidence" value="ECO:0007669"/>
    <property type="project" value="UniProtKB-KW"/>
</dbReference>
<feature type="transmembrane region" description="Helical" evidence="12">
    <location>
        <begin position="806"/>
        <end position="824"/>
    </location>
</feature>
<evidence type="ECO:0000256" key="4">
    <source>
        <dbReference type="ARBA" id="ARBA00022692"/>
    </source>
</evidence>
<reference evidence="15" key="2">
    <citation type="submission" date="2017-08" db="EMBL/GenBank/DDBJ databases">
        <authorList>
            <person name="de Groot N.N."/>
        </authorList>
    </citation>
    <scope>NUCLEOTIDE SEQUENCE [LARGE SCALE GENOMIC DNA]</scope>
    <source>
        <strain evidence="15">06D021</strain>
    </source>
</reference>
<keyword evidence="6" id="KW-0547">Nucleotide-binding</keyword>
<dbReference type="SMART" id="SM00831">
    <property type="entry name" value="Cation_ATPase_N"/>
    <property type="match status" value="1"/>
</dbReference>
<dbReference type="FunFam" id="3.40.50.1000:FF:000028">
    <property type="entry name" value="Calcium-transporting P-type ATPase, putative"/>
    <property type="match status" value="1"/>
</dbReference>
<dbReference type="SFLD" id="SFLDS00003">
    <property type="entry name" value="Haloacid_Dehalogenase"/>
    <property type="match status" value="1"/>
</dbReference>
<dbReference type="Pfam" id="PF00122">
    <property type="entry name" value="E1-E2_ATPase"/>
    <property type="match status" value="1"/>
</dbReference>
<feature type="transmembrane region" description="Helical" evidence="12">
    <location>
        <begin position="734"/>
        <end position="755"/>
    </location>
</feature>
<evidence type="ECO:0000256" key="7">
    <source>
        <dbReference type="ARBA" id="ARBA00022840"/>
    </source>
</evidence>
<dbReference type="Gene3D" id="3.40.1110.10">
    <property type="entry name" value="Calcium-transporting ATPase, cytoplasmic domain N"/>
    <property type="match status" value="1"/>
</dbReference>
<dbReference type="NCBIfam" id="TIGR01494">
    <property type="entry name" value="ATPase_P-type"/>
    <property type="match status" value="2"/>
</dbReference>
<dbReference type="EC" id="3.6.3.-" evidence="15"/>
<dbReference type="GO" id="GO:0016887">
    <property type="term" value="F:ATP hydrolysis activity"/>
    <property type="evidence" value="ECO:0007669"/>
    <property type="project" value="InterPro"/>
</dbReference>
<dbReference type="InterPro" id="IPR001757">
    <property type="entry name" value="P_typ_ATPase"/>
</dbReference>
<protein>
    <submittedName>
        <fullName evidence="14">Cation-transporting P-type ATPase</fullName>
    </submittedName>
    <submittedName>
        <fullName evidence="15">Putative cation-transporting ATPase F</fullName>
        <ecNumber evidence="15">3.6.3.-</ecNumber>
    </submittedName>
</protein>
<dbReference type="GO" id="GO:0005886">
    <property type="term" value="C:plasma membrane"/>
    <property type="evidence" value="ECO:0007669"/>
    <property type="project" value="TreeGrafter"/>
</dbReference>
<keyword evidence="8" id="KW-0460">Magnesium</keyword>
<dbReference type="AlphaFoldDB" id="A0A285B0E6"/>
<evidence type="ECO:0000256" key="1">
    <source>
        <dbReference type="ARBA" id="ARBA00004127"/>
    </source>
</evidence>
<comment type="similarity">
    <text evidence="2">Belongs to the cation transport ATPase (P-type) (TC 3.A.3) family. Type IIA subfamily.</text>
</comment>
<dbReference type="Proteomes" id="UP000220639">
    <property type="component" value="Unassembled WGS sequence"/>
</dbReference>
<gene>
    <name evidence="15" type="primary">ctpF</name>
    <name evidence="14" type="ORF">HV064_01865</name>
    <name evidence="15" type="ORF">KOSB73_220509</name>
</gene>
<dbReference type="Gene3D" id="2.70.150.10">
    <property type="entry name" value="Calcium-transporting ATPase, cytoplasmic transduction domain A"/>
    <property type="match status" value="1"/>
</dbReference>
<evidence type="ECO:0000256" key="9">
    <source>
        <dbReference type="ARBA" id="ARBA00022967"/>
    </source>
</evidence>
<dbReference type="GO" id="GO:0005391">
    <property type="term" value="F:P-type sodium:potassium-exchanging transporter activity"/>
    <property type="evidence" value="ECO:0007669"/>
    <property type="project" value="TreeGrafter"/>
</dbReference>
<evidence type="ECO:0000256" key="11">
    <source>
        <dbReference type="ARBA" id="ARBA00023136"/>
    </source>
</evidence>
<accession>A0A285B0E6</accession>